<dbReference type="InterPro" id="IPR006059">
    <property type="entry name" value="SBP"/>
</dbReference>
<name>A0A1N7PJ03_9RHOB</name>
<sequence length="326" mass="34307">MTIFRLAALSTVGTLMLSGAAMAQQTITLYTSQPQAQIAEVIASFNKDHPEIAVEVFRSGTTEVMAKLAAEFAAGKSPADVMMIADAVAMTQLKNDGRLMALDIPMDGIPAALIDPDKMFVGTRMITTGIVYNTNLVKDAPKSWADLAEADRAASLIMPSPLYSGAAVIHVGTMVQQPEFGWDWYETLADNGAVAGQGNGTVIEAVARGEKAYGIIIEYMALNAKAKGSPVEFVFPSEGVSVIDQPVGILKDSDAVEAAATFVRWQLGQTAQAQAVAQGYFPALQGVAPPAGYPDPATLKLLAADAGKMLAEDQATKEKFADIYGG</sequence>
<dbReference type="AlphaFoldDB" id="A0A1N7PJ03"/>
<dbReference type="RefSeq" id="WP_200799294.1">
    <property type="nucleotide sequence ID" value="NZ_BMEH01000005.1"/>
</dbReference>
<evidence type="ECO:0000313" key="4">
    <source>
        <dbReference type="EMBL" id="SIT10605.1"/>
    </source>
</evidence>
<dbReference type="GO" id="GO:0046872">
    <property type="term" value="F:metal ion binding"/>
    <property type="evidence" value="ECO:0007669"/>
    <property type="project" value="UniProtKB-KW"/>
</dbReference>
<evidence type="ECO:0000256" key="1">
    <source>
        <dbReference type="ARBA" id="ARBA00022729"/>
    </source>
</evidence>
<dbReference type="Gene3D" id="3.40.190.10">
    <property type="entry name" value="Periplasmic binding protein-like II"/>
    <property type="match status" value="2"/>
</dbReference>
<keyword evidence="1 3" id="KW-0732">Signal</keyword>
<dbReference type="EMBL" id="FTOT01000005">
    <property type="protein sequence ID" value="SIT10605.1"/>
    <property type="molecule type" value="Genomic_DNA"/>
</dbReference>
<gene>
    <name evidence="4" type="ORF">SAMN05421774_105300</name>
</gene>
<protein>
    <submittedName>
        <fullName evidence="4">Iron(III) transport system substrate-binding protein</fullName>
    </submittedName>
</protein>
<feature type="chain" id="PRO_5012049101" evidence="3">
    <location>
        <begin position="24"/>
        <end position="326"/>
    </location>
</feature>
<keyword evidence="2" id="KW-0408">Iron</keyword>
<accession>A0A1N7PJ03</accession>
<dbReference type="InterPro" id="IPR026045">
    <property type="entry name" value="Ferric-bd"/>
</dbReference>
<evidence type="ECO:0000256" key="3">
    <source>
        <dbReference type="SAM" id="SignalP"/>
    </source>
</evidence>
<dbReference type="PIRSF" id="PIRSF002825">
    <property type="entry name" value="CfbpA"/>
    <property type="match status" value="1"/>
</dbReference>
<organism evidence="4 5">
    <name type="scientific">Gemmobacter megaterium</name>
    <dbReference type="NCBI Taxonomy" id="1086013"/>
    <lineage>
        <taxon>Bacteria</taxon>
        <taxon>Pseudomonadati</taxon>
        <taxon>Pseudomonadota</taxon>
        <taxon>Alphaproteobacteria</taxon>
        <taxon>Rhodobacterales</taxon>
        <taxon>Paracoccaceae</taxon>
        <taxon>Gemmobacter</taxon>
    </lineage>
</organism>
<reference evidence="4 5" key="1">
    <citation type="submission" date="2017-01" db="EMBL/GenBank/DDBJ databases">
        <authorList>
            <person name="Mah S.A."/>
            <person name="Swanson W.J."/>
            <person name="Moy G.W."/>
            <person name="Vacquier V.D."/>
        </authorList>
    </citation>
    <scope>NUCLEOTIDE SEQUENCE [LARGE SCALE GENOMIC DNA]</scope>
    <source>
        <strain evidence="4 5">DSM 26375</strain>
    </source>
</reference>
<proteinExistence type="predicted"/>
<evidence type="ECO:0000313" key="5">
    <source>
        <dbReference type="Proteomes" id="UP000186141"/>
    </source>
</evidence>
<feature type="signal peptide" evidence="3">
    <location>
        <begin position="1"/>
        <end position="23"/>
    </location>
</feature>
<dbReference type="SUPFAM" id="SSF53850">
    <property type="entry name" value="Periplasmic binding protein-like II"/>
    <property type="match status" value="1"/>
</dbReference>
<dbReference type="Proteomes" id="UP000186141">
    <property type="component" value="Unassembled WGS sequence"/>
</dbReference>
<dbReference type="PANTHER" id="PTHR30006:SF24">
    <property type="entry name" value="SLL0237 PROTEIN"/>
    <property type="match status" value="1"/>
</dbReference>
<keyword evidence="5" id="KW-1185">Reference proteome</keyword>
<dbReference type="Pfam" id="PF01547">
    <property type="entry name" value="SBP_bac_1"/>
    <property type="match status" value="1"/>
</dbReference>
<dbReference type="CDD" id="cd13547">
    <property type="entry name" value="PBP2_Fbp_like_2"/>
    <property type="match status" value="1"/>
</dbReference>
<dbReference type="STRING" id="1086013.SAMN05421774_105300"/>
<dbReference type="PANTHER" id="PTHR30006">
    <property type="entry name" value="THIAMINE-BINDING PERIPLASMIC PROTEIN-RELATED"/>
    <property type="match status" value="1"/>
</dbReference>
<evidence type="ECO:0000256" key="2">
    <source>
        <dbReference type="PIRSR" id="PIRSR002825-1"/>
    </source>
</evidence>
<feature type="binding site" evidence="2">
    <location>
        <position position="219"/>
    </location>
    <ligand>
        <name>Fe cation</name>
        <dbReference type="ChEBI" id="CHEBI:24875"/>
    </ligand>
</feature>
<keyword evidence="2" id="KW-0479">Metal-binding</keyword>